<reference evidence="3" key="2">
    <citation type="submission" date="2015-06" db="UniProtKB">
        <authorList>
            <consortium name="EnsemblPlants"/>
        </authorList>
    </citation>
    <scope>IDENTIFICATION</scope>
</reference>
<feature type="region of interest" description="Disordered" evidence="1">
    <location>
        <begin position="104"/>
        <end position="124"/>
    </location>
</feature>
<keyword evidence="2" id="KW-0472">Membrane</keyword>
<dbReference type="Proteomes" id="UP000008022">
    <property type="component" value="Unassembled WGS sequence"/>
</dbReference>
<dbReference type="Gramene" id="ORUFI05G00080.1">
    <property type="protein sequence ID" value="ORUFI05G00080.1"/>
    <property type="gene ID" value="ORUFI05G00080"/>
</dbReference>
<evidence type="ECO:0000313" key="4">
    <source>
        <dbReference type="Proteomes" id="UP000008022"/>
    </source>
</evidence>
<organism evidence="3 4">
    <name type="scientific">Oryza rufipogon</name>
    <name type="common">Brownbeard rice</name>
    <name type="synonym">Asian wild rice</name>
    <dbReference type="NCBI Taxonomy" id="4529"/>
    <lineage>
        <taxon>Eukaryota</taxon>
        <taxon>Viridiplantae</taxon>
        <taxon>Streptophyta</taxon>
        <taxon>Embryophyta</taxon>
        <taxon>Tracheophyta</taxon>
        <taxon>Spermatophyta</taxon>
        <taxon>Magnoliopsida</taxon>
        <taxon>Liliopsida</taxon>
        <taxon>Poales</taxon>
        <taxon>Poaceae</taxon>
        <taxon>BOP clade</taxon>
        <taxon>Oryzoideae</taxon>
        <taxon>Oryzeae</taxon>
        <taxon>Oryzinae</taxon>
        <taxon>Oryza</taxon>
    </lineage>
</organism>
<evidence type="ECO:0000256" key="1">
    <source>
        <dbReference type="SAM" id="MobiDB-lite"/>
    </source>
</evidence>
<evidence type="ECO:0000256" key="2">
    <source>
        <dbReference type="SAM" id="Phobius"/>
    </source>
</evidence>
<feature type="transmembrane region" description="Helical" evidence="2">
    <location>
        <begin position="23"/>
        <end position="42"/>
    </location>
</feature>
<proteinExistence type="predicted"/>
<reference evidence="4" key="1">
    <citation type="submission" date="2013-06" db="EMBL/GenBank/DDBJ databases">
        <authorList>
            <person name="Zhao Q."/>
        </authorList>
    </citation>
    <scope>NUCLEOTIDE SEQUENCE</scope>
    <source>
        <strain evidence="4">cv. W1943</strain>
    </source>
</reference>
<accession>A0A0E0PGB1</accession>
<dbReference type="HOGENOM" id="CLU_1263332_0_0_1"/>
<keyword evidence="4" id="KW-1185">Reference proteome</keyword>
<evidence type="ECO:0000313" key="3">
    <source>
        <dbReference type="EnsemblPlants" id="ORUFI05G00080.1"/>
    </source>
</evidence>
<dbReference type="AlphaFoldDB" id="A0A0E0PGB1"/>
<name>A0A0E0PGB1_ORYRU</name>
<dbReference type="EnsemblPlants" id="ORUFI05G00080.1">
    <property type="protein sequence ID" value="ORUFI05G00080.1"/>
    <property type="gene ID" value="ORUFI05G00080"/>
</dbReference>
<protein>
    <submittedName>
        <fullName evidence="3">Uncharacterized protein</fullName>
    </submittedName>
</protein>
<keyword evidence="2" id="KW-1133">Transmembrane helix</keyword>
<keyword evidence="2" id="KW-0812">Transmembrane</keyword>
<sequence>MQQQLEQVARAVAEAVVRMTAEVSASSLAAVVVVLLVASGYLEIKRRCGALPAAADRAAAPPQDDDTMSMMTREEAAAQEDSNCSASALAQCNSICCSLSASTFRSGGSRNDDDNHSDVSTGRDPILWAVSPHTQRCAKFEPQLSPPSQSHLAVTNSSSQRLLESGSSLISPLAFAPITTHVDVIDVGTHTGNSFTLMLCWTRQSYMNTKRLELEATMS</sequence>